<gene>
    <name evidence="2" type="ORF">A2968_06175</name>
</gene>
<dbReference type="SUPFAM" id="SSF53335">
    <property type="entry name" value="S-adenosyl-L-methionine-dependent methyltransferases"/>
    <property type="match status" value="1"/>
</dbReference>
<dbReference type="InterPro" id="IPR029063">
    <property type="entry name" value="SAM-dependent_MTases_sf"/>
</dbReference>
<dbReference type="AlphaFoldDB" id="A0A1F6BHD9"/>
<sequence length="224" mass="25592">MNYISRFKKNYKNVSYSQCGEDRIILHLLETIGLDKPFYVDIGAYHPFHISNTALLYELGSRGVNVEPNPDVRGLFHKYRSQDINISAGISDSEGVMIYYCFNVSTLNTFSQKEARRNLREGYKLIGKKKIPVTTLKKIIRIYCLGRVPDILFIDIEGSEVKLLNSLKNMKIKPAILCVETAGFSAKGIARKNINLINSITRLGYKLYADTHLNSIFINRSFRK</sequence>
<dbReference type="InterPro" id="IPR006342">
    <property type="entry name" value="FkbM_mtfrase"/>
</dbReference>
<reference evidence="2 3" key="1">
    <citation type="journal article" date="2016" name="Nat. Commun.">
        <title>Thousands of microbial genomes shed light on interconnected biogeochemical processes in an aquifer system.</title>
        <authorList>
            <person name="Anantharaman K."/>
            <person name="Brown C.T."/>
            <person name="Hug L.A."/>
            <person name="Sharon I."/>
            <person name="Castelle C.J."/>
            <person name="Probst A.J."/>
            <person name="Thomas B.C."/>
            <person name="Singh A."/>
            <person name="Wilkins M.J."/>
            <person name="Karaoz U."/>
            <person name="Brodie E.L."/>
            <person name="Williams K.H."/>
            <person name="Hubbard S.S."/>
            <person name="Banfield J.F."/>
        </authorList>
    </citation>
    <scope>NUCLEOTIDE SEQUENCE [LARGE SCALE GENOMIC DNA]</scope>
</reference>
<comment type="caution">
    <text evidence="2">The sequence shown here is derived from an EMBL/GenBank/DDBJ whole genome shotgun (WGS) entry which is preliminary data.</text>
</comment>
<evidence type="ECO:0000313" key="3">
    <source>
        <dbReference type="Proteomes" id="UP000176228"/>
    </source>
</evidence>
<dbReference type="Proteomes" id="UP000176228">
    <property type="component" value="Unassembled WGS sequence"/>
</dbReference>
<feature type="domain" description="Methyltransferase FkbM" evidence="1">
    <location>
        <begin position="41"/>
        <end position="206"/>
    </location>
</feature>
<organism evidence="2 3">
    <name type="scientific">Candidatus Gottesmanbacteria bacterium RIFCSPLOWO2_01_FULL_42_22</name>
    <dbReference type="NCBI Taxonomy" id="1798391"/>
    <lineage>
        <taxon>Bacteria</taxon>
        <taxon>Candidatus Gottesmaniibacteriota</taxon>
    </lineage>
</organism>
<protein>
    <recommendedName>
        <fullName evidence="1">Methyltransferase FkbM domain-containing protein</fullName>
    </recommendedName>
</protein>
<evidence type="ECO:0000259" key="1">
    <source>
        <dbReference type="Pfam" id="PF05050"/>
    </source>
</evidence>
<dbReference type="Gene3D" id="3.40.50.150">
    <property type="entry name" value="Vaccinia Virus protein VP39"/>
    <property type="match status" value="1"/>
</dbReference>
<evidence type="ECO:0000313" key="2">
    <source>
        <dbReference type="EMBL" id="OGG36344.1"/>
    </source>
</evidence>
<dbReference type="Pfam" id="PF05050">
    <property type="entry name" value="Methyltransf_21"/>
    <property type="match status" value="1"/>
</dbReference>
<dbReference type="STRING" id="1798391.A2968_06175"/>
<name>A0A1F6BHD9_9BACT</name>
<accession>A0A1F6BHD9</accession>
<proteinExistence type="predicted"/>
<dbReference type="NCBIfam" id="TIGR01444">
    <property type="entry name" value="fkbM_fam"/>
    <property type="match status" value="1"/>
</dbReference>
<dbReference type="EMBL" id="MFJU01000016">
    <property type="protein sequence ID" value="OGG36344.1"/>
    <property type="molecule type" value="Genomic_DNA"/>
</dbReference>